<accession>A0A5N5DIT2</accession>
<sequence length="332" mass="36803">MAPSMRPDPRRNSTLAGNAPPNGSLGSYFNNNSTQQTTRPSPGITMAPIAGRSIFGAAPRAVNAANNALDGTVPASESLKADSISKPGQSLDNRSVTIMFGPPQCPDQNVMPASMTSKLPKPVLHAIMKSTSKEQSDIGEKGVLICFTSSRWYKNLIKVQQYLEKGEYSPWDQATPLQVVDAFKNVVDWSPWMADAADIDSADTTDPTHKLFLEELTLYNWACFTHYDALKEHSLQKMRNKFPILAREALALVDFLCPETNDFPADEAMKQFTREAVERNKKTIVLRPKYRETFAKAIVNNLPAILLEEAQHDLVEFLRNERTPSGLVHNPA</sequence>
<name>A0A5N5DIT2_9PEZI</name>
<evidence type="ECO:0000313" key="3">
    <source>
        <dbReference type="Proteomes" id="UP000325902"/>
    </source>
</evidence>
<evidence type="ECO:0000256" key="1">
    <source>
        <dbReference type="SAM" id="MobiDB-lite"/>
    </source>
</evidence>
<feature type="compositionally biased region" description="Polar residues" evidence="1">
    <location>
        <begin position="24"/>
        <end position="40"/>
    </location>
</feature>
<keyword evidence="3" id="KW-1185">Reference proteome</keyword>
<protein>
    <submittedName>
        <fullName evidence="2">Uncharacterized protein</fullName>
    </submittedName>
</protein>
<dbReference type="EMBL" id="VCHE01000018">
    <property type="protein sequence ID" value="KAB2577231.1"/>
    <property type="molecule type" value="Genomic_DNA"/>
</dbReference>
<comment type="caution">
    <text evidence="2">The sequence shown here is derived from an EMBL/GenBank/DDBJ whole genome shotgun (WGS) entry which is preliminary data.</text>
</comment>
<gene>
    <name evidence="2" type="ORF">DBV05_g4072</name>
</gene>
<dbReference type="AlphaFoldDB" id="A0A5N5DIT2"/>
<feature type="region of interest" description="Disordered" evidence="1">
    <location>
        <begin position="1"/>
        <end position="44"/>
    </location>
</feature>
<proteinExistence type="predicted"/>
<dbReference type="OrthoDB" id="3944830at2759"/>
<evidence type="ECO:0000313" key="2">
    <source>
        <dbReference type="EMBL" id="KAB2577231.1"/>
    </source>
</evidence>
<organism evidence="2 3">
    <name type="scientific">Lasiodiplodia theobromae</name>
    <dbReference type="NCBI Taxonomy" id="45133"/>
    <lineage>
        <taxon>Eukaryota</taxon>
        <taxon>Fungi</taxon>
        <taxon>Dikarya</taxon>
        <taxon>Ascomycota</taxon>
        <taxon>Pezizomycotina</taxon>
        <taxon>Dothideomycetes</taxon>
        <taxon>Dothideomycetes incertae sedis</taxon>
        <taxon>Botryosphaeriales</taxon>
        <taxon>Botryosphaeriaceae</taxon>
        <taxon>Lasiodiplodia</taxon>
    </lineage>
</organism>
<reference evidence="2 3" key="1">
    <citation type="journal article" date="2019" name="Sci. Rep.">
        <title>A multi-omics analysis of the grapevine pathogen Lasiodiplodia theobromae reveals that temperature affects the expression of virulence- and pathogenicity-related genes.</title>
        <authorList>
            <person name="Felix C."/>
            <person name="Meneses R."/>
            <person name="Goncalves M.F.M."/>
            <person name="Tilleman L."/>
            <person name="Duarte A.S."/>
            <person name="Jorrin-Novo J.V."/>
            <person name="Van de Peer Y."/>
            <person name="Deforce D."/>
            <person name="Van Nieuwerburgh F."/>
            <person name="Esteves A.C."/>
            <person name="Alves A."/>
        </authorList>
    </citation>
    <scope>NUCLEOTIDE SEQUENCE [LARGE SCALE GENOMIC DNA]</scope>
    <source>
        <strain evidence="2 3">LA-SOL3</strain>
    </source>
</reference>
<dbReference type="Proteomes" id="UP000325902">
    <property type="component" value="Unassembled WGS sequence"/>
</dbReference>